<dbReference type="SUPFAM" id="SSF52540">
    <property type="entry name" value="P-loop containing nucleoside triphosphate hydrolases"/>
    <property type="match status" value="1"/>
</dbReference>
<dbReference type="Proteomes" id="UP000717328">
    <property type="component" value="Unassembled WGS sequence"/>
</dbReference>
<dbReference type="Gene3D" id="3.40.50.300">
    <property type="entry name" value="P-loop containing nucleotide triphosphate hydrolases"/>
    <property type="match status" value="1"/>
</dbReference>
<gene>
    <name evidence="1" type="ORF">H0H81_011212</name>
</gene>
<dbReference type="CDD" id="cd00882">
    <property type="entry name" value="Ras_like_GTPase"/>
    <property type="match status" value="1"/>
</dbReference>
<dbReference type="OrthoDB" id="2614383at2759"/>
<protein>
    <recommendedName>
        <fullName evidence="3">G domain-containing protein</fullName>
    </recommendedName>
</protein>
<dbReference type="InterPro" id="IPR027417">
    <property type="entry name" value="P-loop_NTPase"/>
</dbReference>
<dbReference type="EMBL" id="JABCKI010005751">
    <property type="protein sequence ID" value="KAG5638660.1"/>
    <property type="molecule type" value="Genomic_DNA"/>
</dbReference>
<evidence type="ECO:0000313" key="1">
    <source>
        <dbReference type="EMBL" id="KAG5638660.1"/>
    </source>
</evidence>
<accession>A0A9P7FWR8</accession>
<reference evidence="1" key="2">
    <citation type="submission" date="2021-10" db="EMBL/GenBank/DDBJ databases">
        <title>Phylogenomics reveals ancestral predisposition of the termite-cultivated fungus Termitomyces towards a domesticated lifestyle.</title>
        <authorList>
            <person name="Auxier B."/>
            <person name="Grum-Grzhimaylo A."/>
            <person name="Cardenas M.E."/>
            <person name="Lodge J.D."/>
            <person name="Laessoe T."/>
            <person name="Pedersen O."/>
            <person name="Smith M.E."/>
            <person name="Kuyper T.W."/>
            <person name="Franco-Molano E.A."/>
            <person name="Baroni T.J."/>
            <person name="Aanen D.K."/>
        </authorList>
    </citation>
    <scope>NUCLEOTIDE SEQUENCE</scope>
    <source>
        <strain evidence="1">D49</strain>
    </source>
</reference>
<name>A0A9P7FWR8_9AGAR</name>
<evidence type="ECO:0000313" key="2">
    <source>
        <dbReference type="Proteomes" id="UP000717328"/>
    </source>
</evidence>
<organism evidence="1 2">
    <name type="scientific">Sphagnurus paluster</name>
    <dbReference type="NCBI Taxonomy" id="117069"/>
    <lineage>
        <taxon>Eukaryota</taxon>
        <taxon>Fungi</taxon>
        <taxon>Dikarya</taxon>
        <taxon>Basidiomycota</taxon>
        <taxon>Agaricomycotina</taxon>
        <taxon>Agaricomycetes</taxon>
        <taxon>Agaricomycetidae</taxon>
        <taxon>Agaricales</taxon>
        <taxon>Tricholomatineae</taxon>
        <taxon>Lyophyllaceae</taxon>
        <taxon>Sphagnurus</taxon>
    </lineage>
</organism>
<comment type="caution">
    <text evidence="1">The sequence shown here is derived from an EMBL/GenBank/DDBJ whole genome shotgun (WGS) entry which is preliminary data.</text>
</comment>
<sequence>MQFINAATGQNSVLVGDELESCTQDVEAVTCPHPDGSGRNVIFVDTPGFDDTQITDYVVLQRIANWMKETYQEKTFLNGLLFFHRITDTRMRGTPLRNLTMFEALCGKDALHNVVLTSTMWDEVFPDVGETREAQLIQEFWKPLMGTTCRTARFDKSSKESASDIVKLFDINPPRALLVQKEMVDYQKDLQGTSAFKALARWWSSAFKHLGQRIRFRRRNP</sequence>
<reference evidence="1" key="1">
    <citation type="submission" date="2021-02" db="EMBL/GenBank/DDBJ databases">
        <authorList>
            <person name="Nieuwenhuis M."/>
            <person name="Van De Peppel L.J.J."/>
        </authorList>
    </citation>
    <scope>NUCLEOTIDE SEQUENCE</scope>
    <source>
        <strain evidence="1">D49</strain>
    </source>
</reference>
<proteinExistence type="predicted"/>
<evidence type="ECO:0008006" key="3">
    <source>
        <dbReference type="Google" id="ProtNLM"/>
    </source>
</evidence>
<keyword evidence="2" id="KW-1185">Reference proteome</keyword>
<dbReference type="AlphaFoldDB" id="A0A9P7FWR8"/>